<evidence type="ECO:0000256" key="1">
    <source>
        <dbReference type="ARBA" id="ARBA00005187"/>
    </source>
</evidence>
<dbReference type="OrthoDB" id="9763290at2"/>
<keyword evidence="8" id="KW-0061">Asparagine biosynthesis</keyword>
<dbReference type="Gene3D" id="3.40.50.620">
    <property type="entry name" value="HUPs"/>
    <property type="match status" value="1"/>
</dbReference>
<dbReference type="InterPro" id="IPR001962">
    <property type="entry name" value="Asn_synthase"/>
</dbReference>
<feature type="domain" description="Glutamine amidotransferase type-2" evidence="10">
    <location>
        <begin position="2"/>
        <end position="210"/>
    </location>
</feature>
<dbReference type="AlphaFoldDB" id="A0A516GXN6"/>
<dbReference type="GO" id="GO:0004066">
    <property type="term" value="F:asparagine synthase (glutamine-hydrolyzing) activity"/>
    <property type="evidence" value="ECO:0007669"/>
    <property type="project" value="UniProtKB-EC"/>
</dbReference>
<comment type="catalytic activity">
    <reaction evidence="7">
        <text>L-aspartate + L-glutamine + ATP + H2O = L-asparagine + L-glutamate + AMP + diphosphate + H(+)</text>
        <dbReference type="Rhea" id="RHEA:12228"/>
        <dbReference type="ChEBI" id="CHEBI:15377"/>
        <dbReference type="ChEBI" id="CHEBI:15378"/>
        <dbReference type="ChEBI" id="CHEBI:29985"/>
        <dbReference type="ChEBI" id="CHEBI:29991"/>
        <dbReference type="ChEBI" id="CHEBI:30616"/>
        <dbReference type="ChEBI" id="CHEBI:33019"/>
        <dbReference type="ChEBI" id="CHEBI:58048"/>
        <dbReference type="ChEBI" id="CHEBI:58359"/>
        <dbReference type="ChEBI" id="CHEBI:456215"/>
        <dbReference type="EC" id="6.3.5.4"/>
    </reaction>
</comment>
<keyword evidence="11" id="KW-0436">Ligase</keyword>
<comment type="similarity">
    <text evidence="2">Belongs to the asparagine synthetase family.</text>
</comment>
<dbReference type="PANTHER" id="PTHR43284">
    <property type="entry name" value="ASPARAGINE SYNTHETASE (GLUTAMINE-HYDROLYZING)"/>
    <property type="match status" value="1"/>
</dbReference>
<dbReference type="InterPro" id="IPR006426">
    <property type="entry name" value="Asn_synth_AEB"/>
</dbReference>
<dbReference type="InterPro" id="IPR014729">
    <property type="entry name" value="Rossmann-like_a/b/a_fold"/>
</dbReference>
<evidence type="ECO:0000256" key="5">
    <source>
        <dbReference type="ARBA" id="ARBA00022840"/>
    </source>
</evidence>
<keyword evidence="6 8" id="KW-0315">Glutamine amidotransferase</keyword>
<dbReference type="GO" id="GO:0006529">
    <property type="term" value="P:asparagine biosynthetic process"/>
    <property type="evidence" value="ECO:0007669"/>
    <property type="project" value="UniProtKB-KW"/>
</dbReference>
<keyword evidence="4 9" id="KW-0547">Nucleotide-binding</keyword>
<dbReference type="InterPro" id="IPR033738">
    <property type="entry name" value="AsnB_N"/>
</dbReference>
<organism evidence="11 12">
    <name type="scientific">Ferrovibrio terrae</name>
    <dbReference type="NCBI Taxonomy" id="2594003"/>
    <lineage>
        <taxon>Bacteria</taxon>
        <taxon>Pseudomonadati</taxon>
        <taxon>Pseudomonadota</taxon>
        <taxon>Alphaproteobacteria</taxon>
        <taxon>Rhodospirillales</taxon>
        <taxon>Rhodospirillaceae</taxon>
        <taxon>Ferrovibrio</taxon>
    </lineage>
</organism>
<evidence type="ECO:0000256" key="4">
    <source>
        <dbReference type="ARBA" id="ARBA00022741"/>
    </source>
</evidence>
<dbReference type="GO" id="GO:0005829">
    <property type="term" value="C:cytosol"/>
    <property type="evidence" value="ECO:0007669"/>
    <property type="project" value="TreeGrafter"/>
</dbReference>
<sequence>MCGIFGMLGRQASLQTTRRALAVQQHRGPDDTGWVEIAEGPLCLGHNRLAIIDVSALGHQPMASADGRNWIVFNGEIYNYRELRRELGDYSFRSSSDTEVILAAYARWGVACLERFIGMFSFALWDGERQELLLARDRLGIKPLNYGYVDGTLVFASEIKAILTAGHAVTPDAETWSDYLAYGIYEQHDRTFFRGIRQLPAGCYMYCRPDGTSSINAFWDLKQIVETAGAAPLESDELEALMVDAVRYRLRSDVPLGVNISGGLDSLLLASMVDQLAAPGQKLHAATAGFSDSRYDERGYAREVISGTRWLPLETAEGPDMLRSTARVALSHQEAPIGGIATLAYHNLHEKIRAAGLTVQLEGQGLDEMFAGYAYYRGLTDGSQSLQGWLSEGLYQDGTSPLARDVLSQSLRDAGQAWHWRVPALDDAVNQALFVDITQRKLPRVLRMNDRLSMAHSIELRVPFLDHRLVEAAFRIPGLAKIAGGMSKRPLRDIAQRRHPSMTSIWSEKRAVVAPQTGWLRGAGAGFVEDCLESPWLLDSGLFDVDRLRDRFRVFVQNGANNSFFVWQWVNVALWCELFVGGAWRDHAVRTQAHGMV</sequence>
<dbReference type="KEGG" id="fer:FNB15_03010"/>
<comment type="pathway">
    <text evidence="1">Amino-acid biosynthesis; L-asparagine biosynthesis; L-asparagine from L-aspartate (L-Gln route): step 1/1.</text>
</comment>
<dbReference type="SUPFAM" id="SSF52402">
    <property type="entry name" value="Adenine nucleotide alpha hydrolases-like"/>
    <property type="match status" value="1"/>
</dbReference>
<dbReference type="EMBL" id="CP041636">
    <property type="protein sequence ID" value="QDO96308.1"/>
    <property type="molecule type" value="Genomic_DNA"/>
</dbReference>
<dbReference type="CDD" id="cd00712">
    <property type="entry name" value="AsnB"/>
    <property type="match status" value="1"/>
</dbReference>
<dbReference type="PANTHER" id="PTHR43284:SF1">
    <property type="entry name" value="ASPARAGINE SYNTHETASE"/>
    <property type="match status" value="1"/>
</dbReference>
<dbReference type="CDD" id="cd01991">
    <property type="entry name" value="Asn_synthase_B_C"/>
    <property type="match status" value="1"/>
</dbReference>
<feature type="active site" description="For GATase activity" evidence="8">
    <location>
        <position position="2"/>
    </location>
</feature>
<dbReference type="SUPFAM" id="SSF56235">
    <property type="entry name" value="N-terminal nucleophile aminohydrolases (Ntn hydrolases)"/>
    <property type="match status" value="1"/>
</dbReference>
<feature type="binding site" evidence="9">
    <location>
        <position position="97"/>
    </location>
    <ligand>
        <name>L-glutamine</name>
        <dbReference type="ChEBI" id="CHEBI:58359"/>
    </ligand>
</feature>
<protein>
    <recommendedName>
        <fullName evidence="3">asparagine synthase (glutamine-hydrolyzing)</fullName>
        <ecNumber evidence="3">6.3.5.4</ecNumber>
    </recommendedName>
</protein>
<dbReference type="Proteomes" id="UP000317496">
    <property type="component" value="Chromosome"/>
</dbReference>
<keyword evidence="5 9" id="KW-0067">ATP-binding</keyword>
<dbReference type="RefSeq" id="WP_144067289.1">
    <property type="nucleotide sequence ID" value="NZ_CP041636.1"/>
</dbReference>
<dbReference type="InterPro" id="IPR029055">
    <property type="entry name" value="Ntn_hydrolases_N"/>
</dbReference>
<evidence type="ECO:0000256" key="9">
    <source>
        <dbReference type="PIRSR" id="PIRSR001589-2"/>
    </source>
</evidence>
<accession>A0A516GXN6</accession>
<dbReference type="GO" id="GO:0005524">
    <property type="term" value="F:ATP binding"/>
    <property type="evidence" value="ECO:0007669"/>
    <property type="project" value="UniProtKB-KW"/>
</dbReference>
<dbReference type="PROSITE" id="PS51278">
    <property type="entry name" value="GATASE_TYPE_2"/>
    <property type="match status" value="1"/>
</dbReference>
<dbReference type="InterPro" id="IPR017932">
    <property type="entry name" value="GATase_2_dom"/>
</dbReference>
<dbReference type="Pfam" id="PF13537">
    <property type="entry name" value="GATase_7"/>
    <property type="match status" value="1"/>
</dbReference>
<evidence type="ECO:0000259" key="10">
    <source>
        <dbReference type="PROSITE" id="PS51278"/>
    </source>
</evidence>
<evidence type="ECO:0000313" key="11">
    <source>
        <dbReference type="EMBL" id="QDO96308.1"/>
    </source>
</evidence>
<reference evidence="11 12" key="1">
    <citation type="submission" date="2019-07" db="EMBL/GenBank/DDBJ databases">
        <title>Genome sequencing for Ferrovibrio sp. K5.</title>
        <authorList>
            <person name="Park S.-J."/>
        </authorList>
    </citation>
    <scope>NUCLEOTIDE SEQUENCE [LARGE SCALE GENOMIC DNA]</scope>
    <source>
        <strain evidence="11 12">K5</strain>
    </source>
</reference>
<dbReference type="Gene3D" id="3.60.20.10">
    <property type="entry name" value="Glutamine Phosphoribosylpyrophosphate, subunit 1, domain 1"/>
    <property type="match status" value="1"/>
</dbReference>
<evidence type="ECO:0000256" key="3">
    <source>
        <dbReference type="ARBA" id="ARBA00012737"/>
    </source>
</evidence>
<keyword evidence="8" id="KW-0028">Amino-acid biosynthesis</keyword>
<dbReference type="EC" id="6.3.5.4" evidence="3"/>
<dbReference type="NCBIfam" id="TIGR01536">
    <property type="entry name" value="asn_synth_AEB"/>
    <property type="match status" value="1"/>
</dbReference>
<keyword evidence="12" id="KW-1185">Reference proteome</keyword>
<proteinExistence type="inferred from homology"/>
<name>A0A516GXN6_9PROT</name>
<evidence type="ECO:0000256" key="2">
    <source>
        <dbReference type="ARBA" id="ARBA00005752"/>
    </source>
</evidence>
<dbReference type="InterPro" id="IPR051786">
    <property type="entry name" value="ASN_synthetase/amidase"/>
</dbReference>
<dbReference type="PIRSF" id="PIRSF001589">
    <property type="entry name" value="Asn_synthetase_glu-h"/>
    <property type="match status" value="1"/>
</dbReference>
<evidence type="ECO:0000256" key="8">
    <source>
        <dbReference type="PIRSR" id="PIRSR001589-1"/>
    </source>
</evidence>
<gene>
    <name evidence="11" type="primary">asnB</name>
    <name evidence="11" type="ORF">FNB15_03010</name>
</gene>
<evidence type="ECO:0000256" key="7">
    <source>
        <dbReference type="ARBA" id="ARBA00048741"/>
    </source>
</evidence>
<dbReference type="Pfam" id="PF00733">
    <property type="entry name" value="Asn_synthase"/>
    <property type="match status" value="1"/>
</dbReference>
<evidence type="ECO:0000313" key="12">
    <source>
        <dbReference type="Proteomes" id="UP000317496"/>
    </source>
</evidence>
<evidence type="ECO:0000256" key="6">
    <source>
        <dbReference type="ARBA" id="ARBA00022962"/>
    </source>
</evidence>